<gene>
    <name evidence="2" type="ORF">J437_LFUL016756</name>
</gene>
<evidence type="ECO:0000259" key="1">
    <source>
        <dbReference type="PROSITE" id="PS50878"/>
    </source>
</evidence>
<evidence type="ECO:0000313" key="2">
    <source>
        <dbReference type="EMBL" id="KAG8222555.1"/>
    </source>
</evidence>
<reference evidence="2" key="2">
    <citation type="submission" date="2017-10" db="EMBL/GenBank/DDBJ databases">
        <title>Ladona fulva Genome sequencing and assembly.</title>
        <authorList>
            <person name="Murali S."/>
            <person name="Richards S."/>
            <person name="Bandaranaike D."/>
            <person name="Bellair M."/>
            <person name="Blankenburg K."/>
            <person name="Chao H."/>
            <person name="Dinh H."/>
            <person name="Doddapaneni H."/>
            <person name="Dugan-Rocha S."/>
            <person name="Elkadiri S."/>
            <person name="Gnanaolivu R."/>
            <person name="Hernandez B."/>
            <person name="Skinner E."/>
            <person name="Javaid M."/>
            <person name="Lee S."/>
            <person name="Li M."/>
            <person name="Ming W."/>
            <person name="Munidasa M."/>
            <person name="Muniz J."/>
            <person name="Nguyen L."/>
            <person name="Hughes D."/>
            <person name="Osuji N."/>
            <person name="Pu L.-L."/>
            <person name="Puazo M."/>
            <person name="Qu C."/>
            <person name="Quiroz J."/>
            <person name="Raj R."/>
            <person name="Weissenberger G."/>
            <person name="Xin Y."/>
            <person name="Zou X."/>
            <person name="Han Y."/>
            <person name="Worley K."/>
            <person name="Muzny D."/>
            <person name="Gibbs R."/>
        </authorList>
    </citation>
    <scope>NUCLEOTIDE SEQUENCE</scope>
    <source>
        <strain evidence="2">Sampled in the wild</strain>
    </source>
</reference>
<reference evidence="2" key="1">
    <citation type="submission" date="2013-04" db="EMBL/GenBank/DDBJ databases">
        <authorList>
            <person name="Qu J."/>
            <person name="Murali S.C."/>
            <person name="Bandaranaike D."/>
            <person name="Bellair M."/>
            <person name="Blankenburg K."/>
            <person name="Chao H."/>
            <person name="Dinh H."/>
            <person name="Doddapaneni H."/>
            <person name="Downs B."/>
            <person name="Dugan-Rocha S."/>
            <person name="Elkadiri S."/>
            <person name="Gnanaolivu R.D."/>
            <person name="Hernandez B."/>
            <person name="Javaid M."/>
            <person name="Jayaseelan J.C."/>
            <person name="Lee S."/>
            <person name="Li M."/>
            <person name="Ming W."/>
            <person name="Munidasa M."/>
            <person name="Muniz J."/>
            <person name="Nguyen L."/>
            <person name="Ongeri F."/>
            <person name="Osuji N."/>
            <person name="Pu L.-L."/>
            <person name="Puazo M."/>
            <person name="Qu C."/>
            <person name="Quiroz J."/>
            <person name="Raj R."/>
            <person name="Weissenberger G."/>
            <person name="Xin Y."/>
            <person name="Zou X."/>
            <person name="Han Y."/>
            <person name="Richards S."/>
            <person name="Worley K."/>
            <person name="Muzny D."/>
            <person name="Gibbs R."/>
        </authorList>
    </citation>
    <scope>NUCLEOTIDE SEQUENCE</scope>
    <source>
        <strain evidence="2">Sampled in the wild</strain>
    </source>
</reference>
<dbReference type="Pfam" id="PF00078">
    <property type="entry name" value="RVT_1"/>
    <property type="match status" value="1"/>
</dbReference>
<dbReference type="InterPro" id="IPR043502">
    <property type="entry name" value="DNA/RNA_pol_sf"/>
</dbReference>
<comment type="caution">
    <text evidence="2">The sequence shown here is derived from an EMBL/GenBank/DDBJ whole genome shotgun (WGS) entry which is preliminary data.</text>
</comment>
<sequence>MFLRLLFPALKRPLTRIFNACFTRGVYPAEWKEARIIPLPKVPNPVSCQHYRPIAVGNAFWKVLDRIVLGQVSVHLESIRALSNTQFAFRRHHSTELALDNIRRLCLAVGLDLSKAYDFIRHDHLLEALRDLNFDETAVEFFQSFLVECWVTLWVGEGPRPGWPRVSRLDTKSRLSLYADDLLLVQEAVGPLLPEAVNEDLEKVCRWLEAMGLSVNPAKSAATMIGNCRLRRLYFGGDTPVVFVGGTPLRYGNSFRHLGVTISQDLSWGKQVSQVVSRVHATCGACTFTPTYDRG</sequence>
<feature type="domain" description="Reverse transcriptase" evidence="1">
    <location>
        <begin position="20"/>
        <end position="262"/>
    </location>
</feature>
<evidence type="ECO:0000313" key="3">
    <source>
        <dbReference type="Proteomes" id="UP000792457"/>
    </source>
</evidence>
<accession>A0A8K0JVB5</accession>
<name>A0A8K0JVB5_LADFU</name>
<dbReference type="Proteomes" id="UP000792457">
    <property type="component" value="Unassembled WGS sequence"/>
</dbReference>
<organism evidence="2 3">
    <name type="scientific">Ladona fulva</name>
    <name type="common">Scarce chaser dragonfly</name>
    <name type="synonym">Libellula fulva</name>
    <dbReference type="NCBI Taxonomy" id="123851"/>
    <lineage>
        <taxon>Eukaryota</taxon>
        <taxon>Metazoa</taxon>
        <taxon>Ecdysozoa</taxon>
        <taxon>Arthropoda</taxon>
        <taxon>Hexapoda</taxon>
        <taxon>Insecta</taxon>
        <taxon>Pterygota</taxon>
        <taxon>Palaeoptera</taxon>
        <taxon>Odonata</taxon>
        <taxon>Epiprocta</taxon>
        <taxon>Anisoptera</taxon>
        <taxon>Libelluloidea</taxon>
        <taxon>Libellulidae</taxon>
        <taxon>Ladona</taxon>
    </lineage>
</organism>
<protein>
    <recommendedName>
        <fullName evidence="1">Reverse transcriptase domain-containing protein</fullName>
    </recommendedName>
</protein>
<proteinExistence type="predicted"/>
<dbReference type="CDD" id="cd01650">
    <property type="entry name" value="RT_nLTR_like"/>
    <property type="match status" value="1"/>
</dbReference>
<dbReference type="PANTHER" id="PTHR19446">
    <property type="entry name" value="REVERSE TRANSCRIPTASES"/>
    <property type="match status" value="1"/>
</dbReference>
<dbReference type="SUPFAM" id="SSF56672">
    <property type="entry name" value="DNA/RNA polymerases"/>
    <property type="match status" value="1"/>
</dbReference>
<dbReference type="OrthoDB" id="5953030at2759"/>
<dbReference type="EMBL" id="KZ308137">
    <property type="protein sequence ID" value="KAG8222555.1"/>
    <property type="molecule type" value="Genomic_DNA"/>
</dbReference>
<dbReference type="GO" id="GO:0071897">
    <property type="term" value="P:DNA biosynthetic process"/>
    <property type="evidence" value="ECO:0007669"/>
    <property type="project" value="UniProtKB-ARBA"/>
</dbReference>
<dbReference type="InterPro" id="IPR000477">
    <property type="entry name" value="RT_dom"/>
</dbReference>
<dbReference type="AlphaFoldDB" id="A0A8K0JVB5"/>
<dbReference type="PROSITE" id="PS50878">
    <property type="entry name" value="RT_POL"/>
    <property type="match status" value="1"/>
</dbReference>
<keyword evidence="3" id="KW-1185">Reference proteome</keyword>